<dbReference type="GeneID" id="77931478"/>
<dbReference type="KEGG" id="vg:77931478"/>
<proteinExistence type="predicted"/>
<protein>
    <submittedName>
        <fullName evidence="2">Glycosyltransferase</fullName>
    </submittedName>
</protein>
<dbReference type="SUPFAM" id="SSF53756">
    <property type="entry name" value="UDP-Glycosyltransferase/glycogen phosphorylase"/>
    <property type="match status" value="1"/>
</dbReference>
<dbReference type="Proteomes" id="UP000683386">
    <property type="component" value="Segment"/>
</dbReference>
<dbReference type="Gene3D" id="3.40.50.2000">
    <property type="entry name" value="Glycogen Phosphorylase B"/>
    <property type="match status" value="1"/>
</dbReference>
<feature type="domain" description="Spore protein YkvP/CgeB glycosyl transferase-like" evidence="1">
    <location>
        <begin position="186"/>
        <end position="324"/>
    </location>
</feature>
<keyword evidence="3" id="KW-1185">Reference proteome</keyword>
<name>A0A8F2E6L1_9CAUD</name>
<sequence>MTTQPLRIWGWAADASGCQAYRIRFPFMAMKEMDPNLVLGLGSTITDKAKDLANIVIGQRVCMEGPSKLWQRWAREGQKKLVYELDDDLWNIDPANEKAYYFFRDMGIQKRLKENIQVAHVVTVSTPELGDEVFRQTGHRNIHVVPNAVPAWLLEHEAEKNHHVGWGGSPTHHGDFTRLRHGMSTFLKRNPGKTFHTIGMDYAEWMKLPPAQCHHTKWVPTPEDFFRTIDYTVGVAPLADSHFNQSKSDIKYLELAALGIPTIASDVAPYRSIVHGETGLLVKDDHMWSRHLKASVDDPEMFAEIGRAAKKYVADNRTTTHTAPMWLNAITS</sequence>
<evidence type="ECO:0000259" key="1">
    <source>
        <dbReference type="Pfam" id="PF13524"/>
    </source>
</evidence>
<dbReference type="InterPro" id="IPR055259">
    <property type="entry name" value="YkvP/CgeB_Glyco_trans-like"/>
</dbReference>
<keyword evidence="2" id="KW-0808">Transferase</keyword>
<accession>A0A8F2E6L1</accession>
<gene>
    <name evidence="2" type="primary">6</name>
    <name evidence="2" type="ORF">SEA_KIMJONGPHILL_6</name>
</gene>
<dbReference type="Pfam" id="PF13524">
    <property type="entry name" value="Glyco_trans_1_2"/>
    <property type="match status" value="1"/>
</dbReference>
<dbReference type="RefSeq" id="YP_010655612.1">
    <property type="nucleotide sequence ID" value="NC_070830.1"/>
</dbReference>
<evidence type="ECO:0000313" key="3">
    <source>
        <dbReference type="Proteomes" id="UP000683386"/>
    </source>
</evidence>
<dbReference type="EMBL" id="MW822144">
    <property type="protein sequence ID" value="QWT29787.1"/>
    <property type="molecule type" value="Genomic_DNA"/>
</dbReference>
<organism evidence="2 3">
    <name type="scientific">Streptomyces phage KimJongPhill</name>
    <dbReference type="NCBI Taxonomy" id="2848886"/>
    <lineage>
        <taxon>Viruses</taxon>
        <taxon>Duplodnaviria</taxon>
        <taxon>Heunggongvirae</taxon>
        <taxon>Uroviricota</taxon>
        <taxon>Caudoviricetes</taxon>
        <taxon>Zukovirus</taxon>
        <taxon>Zukovirus phill</taxon>
    </lineage>
</organism>
<reference evidence="2" key="1">
    <citation type="submission" date="2021-03" db="EMBL/GenBank/DDBJ databases">
        <authorList>
            <person name="Alqahtani R."/>
            <person name="Behailu E."/>
            <person name="Cappabianca D.W."/>
            <person name="Csanadi-Schwartz K.M."/>
            <person name="Dalal A.S."/>
            <person name="Fahim M.S."/>
            <person name="Franklin J.M."/>
            <person name="Gluckman M.H."/>
            <person name="Levine C.J."/>
            <person name="Martin N."/>
            <person name="Milza N."/>
            <person name="Najmabadi R."/>
            <person name="Newman A.M."/>
            <person name="Pajunar M."/>
            <person name="Qalawee I."/>
            <person name="Rizvi A."/>
            <person name="Samuel A."/>
            <person name="Smith A."/>
            <person name="Swann F.E."/>
            <person name="Sweeney P."/>
            <person name="Torres N.R."/>
            <person name="Ventrone L."/>
            <person name="Ventura L."/>
            <person name="Wroe M."/>
            <person name="Acquaye N.A."/>
            <person name="Agnes T.J."/>
            <person name="Ahmed A."/>
            <person name="Ahmed S."/>
            <person name="Amodu B.A."/>
            <person name="Arefeayne N.F."/>
            <person name="Asamoah-Frimpong E.A."/>
            <person name="Attaran A."/>
            <person name="Barragan J.M."/>
            <person name="Baumgarten L.N."/>
            <person name="Berhane B."/>
            <person name="Beyene A."/>
            <person name="Bhattarai B."/>
            <person name="Biondokin D.V."/>
            <person name="Boone B.K."/>
            <person name="Burney S.Z."/>
            <person name="Cayanan J.-R.T."/>
            <person name="Cesta G."/>
            <person name="Chang J."/>
            <person name="Chavez J."/>
            <person name="Chorbajian C."/>
            <person name="Christian S."/>
            <person name="Corns J.R."/>
            <person name="Corns N.R."/>
            <person name="Cowan J.T."/>
            <person name="Coyne C."/>
            <person name="Dadzie B."/>
            <person name="Datu D.-L.V."/>
            <person name="Deng B.C."/>
            <person name="Der L."/>
            <person name="Dickerson K."/>
            <person name="Dozier E."/>
            <person name="Egbunine A.O."/>
            <person name="Farooq M."/>
            <person name="Fonge A.E."/>
            <person name="Ghomsi-Nono M.P."/>
            <person name="Giampietro H."/>
            <person name="Gunnison R.P."/>
            <person name="Han S.H."/>
            <person name="Hennigan A.J."/>
            <person name="Hong A.N."/>
            <person name="Ijomor E.C."/>
            <person name="Jalali A."/>
            <person name="Jamil T.Z."/>
            <person name="Jenkins C.R."/>
            <person name="Joseph M.A."/>
            <person name="Jowanowitch O.J."/>
            <person name="Kang D."/>
            <person name="Khan A."/>
            <person name="Khan Z.K."/>
            <person name="Kiewe T."/>
            <person name="Kjerulf A.B."/>
            <person name="Kolosey V."/>
            <person name="Kurup M."/>
            <person name="Lee V.H."/>
            <person name="Llontop-Maldonado V."/>
            <person name="Long P."/>
            <person name="Lu N."/>
            <person name="Majekodunmi A."/>
            <person name="Malik H.W."/>
            <person name="Marcellino S.C."/>
            <person name="Martinez L.A."/>
            <person name="Meher F.N."/>
            <person name="Michelin M.A."/>
            <person name="Mitchell K.G."/>
            <person name="Mullens W.J."/>
            <person name="Nwakama C."/>
            <person name="Nwosu F.T."/>
            <person name="Oboh E.C."/>
            <person name="Odujinrin O."/>
            <person name="Ogunsan O."/>
            <person name="O'Neill K."/>
            <person name="Oxlaj J.A."/>
            <person name="Patel A.K."/>
            <person name="Patel B.R."/>
            <person name="Pham Q."/>
            <person name="Porter J."/>
            <person name="Portes J."/>
            <person name="Prokopenko A."/>
            <person name="Quraishi M."/>
            <person name="Qureshi M.-A."/>
            <person name="Rivera A."/>
            <person name="Rubalsky V."/>
            <person name="Saikali Y."/>
            <person name="Saqaf K."/>
            <person name="Saroya S.R."/>
            <person name="Seas A."/>
            <person name="Shadrick R.E."/>
            <person name="Sharda N."/>
            <person name="Sigindere M.T."/>
            <person name="Simbi V.G."/>
            <person name="Thuzar C."/>
            <person name="Tran K."/>
            <person name="Tran V.D."/>
            <person name="Trang W."/>
            <person name="Vaishnav N."/>
            <person name="Vuong K."/>
            <person name="Walker C."/>
            <person name="Wallace S.A."/>
            <person name="Warfield J.C."/>
            <person name="Wikina T."/>
            <person name="Wobbeking F.T."/>
            <person name="Worrent L.D."/>
            <person name="Yan T."/>
            <person name="Zehra A."/>
            <person name="Avazpour P."/>
            <person name="Kim F.M."/>
            <person name="Mason K."/>
            <person name="Nguyen D.A."/>
            <person name="Pettit S.M."/>
            <person name="Zhou O.J."/>
            <person name="Brissett D.L."/>
            <person name="Gualtieri C."/>
            <person name="Hufford T.M."/>
            <person name="Ko J.M."/>
            <person name="Novak J.K."/>
            <person name="Smith Z.M."/>
            <person name="Mayer-Bacon C."/>
            <person name="Erill I."/>
            <person name="Caruso S.M."/>
            <person name="Garlena R.A."/>
            <person name="Russell D.A."/>
            <person name="Pope W.H."/>
            <person name="Jacobs-Sera D."/>
            <person name="Hatfull G.F."/>
        </authorList>
    </citation>
    <scope>NUCLEOTIDE SEQUENCE</scope>
</reference>
<dbReference type="GO" id="GO:0016740">
    <property type="term" value="F:transferase activity"/>
    <property type="evidence" value="ECO:0007669"/>
    <property type="project" value="UniProtKB-KW"/>
</dbReference>
<evidence type="ECO:0000313" key="2">
    <source>
        <dbReference type="EMBL" id="QWT29787.1"/>
    </source>
</evidence>